<keyword evidence="5" id="KW-0949">S-adenosyl-L-methionine</keyword>
<evidence type="ECO:0000256" key="1">
    <source>
        <dbReference type="ARBA" id="ARBA00006594"/>
    </source>
</evidence>
<dbReference type="PANTHER" id="PTHR42933">
    <property type="entry name" value="SLR6095 PROTEIN"/>
    <property type="match status" value="1"/>
</dbReference>
<evidence type="ECO:0000313" key="11">
    <source>
        <dbReference type="Proteomes" id="UP000526734"/>
    </source>
</evidence>
<dbReference type="PROSITE" id="PS00092">
    <property type="entry name" value="N6_MTASE"/>
    <property type="match status" value="1"/>
</dbReference>
<gene>
    <name evidence="10" type="ORF">H4281_05170</name>
</gene>
<comment type="caution">
    <text evidence="10">The sequence shown here is derived from an EMBL/GenBank/DDBJ whole genome shotgun (WGS) entry which is preliminary data.</text>
</comment>
<name>A0A7W3VSP5_9PSEU</name>
<dbReference type="RefSeq" id="WP_182889724.1">
    <property type="nucleotide sequence ID" value="NZ_JACGZW010000002.1"/>
</dbReference>
<dbReference type="Pfam" id="PF02384">
    <property type="entry name" value="N6_Mtase"/>
    <property type="match status" value="1"/>
</dbReference>
<feature type="domain" description="N6 adenine-specific DNA methyltransferase N-terminal" evidence="9">
    <location>
        <begin position="16"/>
        <end position="52"/>
    </location>
</feature>
<keyword evidence="3 10" id="KW-0489">Methyltransferase</keyword>
<dbReference type="InterPro" id="IPR029063">
    <property type="entry name" value="SAM-dependent_MTases_sf"/>
</dbReference>
<dbReference type="GO" id="GO:0008170">
    <property type="term" value="F:N-methyltransferase activity"/>
    <property type="evidence" value="ECO:0007669"/>
    <property type="project" value="InterPro"/>
</dbReference>
<dbReference type="PRINTS" id="PR00507">
    <property type="entry name" value="N12N6MTFRASE"/>
</dbReference>
<evidence type="ECO:0000256" key="5">
    <source>
        <dbReference type="ARBA" id="ARBA00022691"/>
    </source>
</evidence>
<dbReference type="GO" id="GO:0003677">
    <property type="term" value="F:DNA binding"/>
    <property type="evidence" value="ECO:0007669"/>
    <property type="project" value="InterPro"/>
</dbReference>
<evidence type="ECO:0000256" key="6">
    <source>
        <dbReference type="ARBA" id="ARBA00022747"/>
    </source>
</evidence>
<protein>
    <recommendedName>
        <fullName evidence="2">site-specific DNA-methyltransferase (adenine-specific)</fullName>
        <ecNumber evidence="2">2.1.1.72</ecNumber>
    </recommendedName>
</protein>
<dbReference type="InterPro" id="IPR022749">
    <property type="entry name" value="D12N6_MeTrfase_N"/>
</dbReference>
<dbReference type="InterPro" id="IPR003356">
    <property type="entry name" value="DNA_methylase_A-5"/>
</dbReference>
<evidence type="ECO:0000256" key="2">
    <source>
        <dbReference type="ARBA" id="ARBA00011900"/>
    </source>
</evidence>
<dbReference type="EC" id="2.1.1.72" evidence="2"/>
<dbReference type="Pfam" id="PF12161">
    <property type="entry name" value="HsdM_N"/>
    <property type="match status" value="1"/>
</dbReference>
<dbReference type="SUPFAM" id="SSF53335">
    <property type="entry name" value="S-adenosyl-L-methionine-dependent methyltransferases"/>
    <property type="match status" value="1"/>
</dbReference>
<dbReference type="InterPro" id="IPR038333">
    <property type="entry name" value="T1MK-like_N_sf"/>
</dbReference>
<evidence type="ECO:0000256" key="4">
    <source>
        <dbReference type="ARBA" id="ARBA00022679"/>
    </source>
</evidence>
<sequence>MAKGRAESVTSSSALVRRLWQYCNVLRDDGLSYPDYVEQLTYLLFLKMADEQGDGAVPSNLGWETFVDLDAPSMHERYSKVLSELGKYPGTLGLIFRNAKNKIQDPAKLRLLVADLIGAFDWNGISADLKGDAYEGLLEKNARDTKSGAGQYFTPRPLIEAIVECVNPVVGEVVSDPACGTAGFLLAAHDYMSSSKKTLTKAERDHLRAKSVRGVELVEEVARLATMNLLLHGVSADSDDDLPISRADSLATPPAQQVDVVLTNPPFGVKGSVTYSKDGKTRRTADDLTARRPDFWVATANKQLNFVQHVVSLLKPGGRAALVLPDNVLYEAGAGAAIRRRLLETCNVHTLLRLPTGLFYAAGVKANVIFFDQAPPVEKNGEEILVYDLRSDNRFSLKANPLKRADLEEFVQEYRRHSKVKKSTRTATESPRWRKFSREAILESPDCSLDLSWSVTASNGEPALARLEAISDRIADQLETALGHVRAAAGR</sequence>
<dbReference type="Gene3D" id="3.40.50.150">
    <property type="entry name" value="Vaccinia Virus protein VP39"/>
    <property type="match status" value="1"/>
</dbReference>
<evidence type="ECO:0000313" key="10">
    <source>
        <dbReference type="EMBL" id="MBB1152511.1"/>
    </source>
</evidence>
<dbReference type="GO" id="GO:0009007">
    <property type="term" value="F:site-specific DNA-methyltransferase (adenine-specific) activity"/>
    <property type="evidence" value="ECO:0007669"/>
    <property type="project" value="UniProtKB-EC"/>
</dbReference>
<evidence type="ECO:0000259" key="9">
    <source>
        <dbReference type="Pfam" id="PF12161"/>
    </source>
</evidence>
<proteinExistence type="inferred from homology"/>
<keyword evidence="11" id="KW-1185">Reference proteome</keyword>
<comment type="catalytic activity">
    <reaction evidence="7">
        <text>a 2'-deoxyadenosine in DNA + S-adenosyl-L-methionine = an N(6)-methyl-2'-deoxyadenosine in DNA + S-adenosyl-L-homocysteine + H(+)</text>
        <dbReference type="Rhea" id="RHEA:15197"/>
        <dbReference type="Rhea" id="RHEA-COMP:12418"/>
        <dbReference type="Rhea" id="RHEA-COMP:12419"/>
        <dbReference type="ChEBI" id="CHEBI:15378"/>
        <dbReference type="ChEBI" id="CHEBI:57856"/>
        <dbReference type="ChEBI" id="CHEBI:59789"/>
        <dbReference type="ChEBI" id="CHEBI:90615"/>
        <dbReference type="ChEBI" id="CHEBI:90616"/>
        <dbReference type="EC" id="2.1.1.72"/>
    </reaction>
</comment>
<evidence type="ECO:0000256" key="3">
    <source>
        <dbReference type="ARBA" id="ARBA00022603"/>
    </source>
</evidence>
<keyword evidence="6" id="KW-0680">Restriction system</keyword>
<keyword evidence="4 10" id="KW-0808">Transferase</keyword>
<dbReference type="Proteomes" id="UP000526734">
    <property type="component" value="Unassembled WGS sequence"/>
</dbReference>
<comment type="similarity">
    <text evidence="1">Belongs to the N(4)/N(6)-methyltransferase family.</text>
</comment>
<organism evidence="10 11">
    <name type="scientific">Amycolatopsis dendrobii</name>
    <dbReference type="NCBI Taxonomy" id="2760662"/>
    <lineage>
        <taxon>Bacteria</taxon>
        <taxon>Bacillati</taxon>
        <taxon>Actinomycetota</taxon>
        <taxon>Actinomycetes</taxon>
        <taxon>Pseudonocardiales</taxon>
        <taxon>Pseudonocardiaceae</taxon>
        <taxon>Amycolatopsis</taxon>
    </lineage>
</organism>
<feature type="domain" description="DNA methylase adenine-specific" evidence="8">
    <location>
        <begin position="127"/>
        <end position="428"/>
    </location>
</feature>
<dbReference type="EMBL" id="JACGZW010000002">
    <property type="protein sequence ID" value="MBB1152511.1"/>
    <property type="molecule type" value="Genomic_DNA"/>
</dbReference>
<dbReference type="Gene3D" id="1.20.1260.30">
    <property type="match status" value="1"/>
</dbReference>
<dbReference type="PANTHER" id="PTHR42933:SF4">
    <property type="entry name" value="TYPE I RESTRICTION ENZYME ECOKI METHYLASE SUBUNIT"/>
    <property type="match status" value="1"/>
</dbReference>
<accession>A0A7W3VSP5</accession>
<dbReference type="InterPro" id="IPR002052">
    <property type="entry name" value="DNA_methylase_N6_adenine_CS"/>
</dbReference>
<evidence type="ECO:0000259" key="8">
    <source>
        <dbReference type="Pfam" id="PF02384"/>
    </source>
</evidence>
<dbReference type="AlphaFoldDB" id="A0A7W3VSP5"/>
<reference evidence="10 11" key="1">
    <citation type="submission" date="2020-08" db="EMBL/GenBank/DDBJ databases">
        <title>Amycolatopsis sp. nov. DR6-1 isolated from Dendrobium heterocarpum.</title>
        <authorList>
            <person name="Tedsree N."/>
            <person name="Kuncharoen N."/>
            <person name="Likhitwitayawuid K."/>
            <person name="Tanasupawat S."/>
        </authorList>
    </citation>
    <scope>NUCLEOTIDE SEQUENCE [LARGE SCALE GENOMIC DNA]</scope>
    <source>
        <strain evidence="10 11">DR6-1</strain>
    </source>
</reference>
<dbReference type="GO" id="GO:0009307">
    <property type="term" value="P:DNA restriction-modification system"/>
    <property type="evidence" value="ECO:0007669"/>
    <property type="project" value="UniProtKB-KW"/>
</dbReference>
<dbReference type="InterPro" id="IPR051537">
    <property type="entry name" value="DNA_Adenine_Mtase"/>
</dbReference>
<dbReference type="GO" id="GO:0032259">
    <property type="term" value="P:methylation"/>
    <property type="evidence" value="ECO:0007669"/>
    <property type="project" value="UniProtKB-KW"/>
</dbReference>
<evidence type="ECO:0000256" key="7">
    <source>
        <dbReference type="ARBA" id="ARBA00047942"/>
    </source>
</evidence>